<name>A0A7W9HDZ9_9PSEU</name>
<reference evidence="5 6" key="1">
    <citation type="submission" date="2020-08" db="EMBL/GenBank/DDBJ databases">
        <title>Sequencing the genomes of 1000 actinobacteria strains.</title>
        <authorList>
            <person name="Klenk H.-P."/>
        </authorList>
    </citation>
    <scope>NUCLEOTIDE SEQUENCE [LARGE SCALE GENOMIC DNA]</scope>
    <source>
        <strain evidence="5 6">DSM 45486</strain>
    </source>
</reference>
<keyword evidence="1" id="KW-0805">Transcription regulation</keyword>
<accession>A0A7W9HDZ9</accession>
<keyword evidence="2 5" id="KW-0238">DNA-binding</keyword>
<evidence type="ECO:0000256" key="1">
    <source>
        <dbReference type="ARBA" id="ARBA00023015"/>
    </source>
</evidence>
<dbReference type="EMBL" id="JACHMO010000001">
    <property type="protein sequence ID" value="MBB5800512.1"/>
    <property type="molecule type" value="Genomic_DNA"/>
</dbReference>
<dbReference type="AlphaFoldDB" id="A0A7W9HDZ9"/>
<sequence length="242" mass="25854">MDSHPQWSEAEVAGGHVVVLVRRGRFRRRARDGVLEAEPGTGYLNVPGEPSEFAHPAGGDVCTAVWLRPGLWRSVVGEERPVRSAFYVDAAVELAHRRVVAGGDVAFGVAEGLVRLVGAVVGRVVNRPLPGAADRRVVAAARAAVLEEAPESAGLVPLAESLGVSPYRLSRAFSREVGVPLTRFRNGVRVGRAVERLEAGEEDLAGMAADLGFADQAHMTRTVRDHLGQTPTALRRLLTRPG</sequence>
<evidence type="ECO:0000259" key="4">
    <source>
        <dbReference type="PROSITE" id="PS01124"/>
    </source>
</evidence>
<proteinExistence type="predicted"/>
<dbReference type="PROSITE" id="PS01124">
    <property type="entry name" value="HTH_ARAC_FAMILY_2"/>
    <property type="match status" value="1"/>
</dbReference>
<dbReference type="SMART" id="SM00342">
    <property type="entry name" value="HTH_ARAC"/>
    <property type="match status" value="1"/>
</dbReference>
<evidence type="ECO:0000313" key="6">
    <source>
        <dbReference type="Proteomes" id="UP000552097"/>
    </source>
</evidence>
<dbReference type="RefSeq" id="WP_184915086.1">
    <property type="nucleotide sequence ID" value="NZ_JACHMO010000001.1"/>
</dbReference>
<dbReference type="Proteomes" id="UP000552097">
    <property type="component" value="Unassembled WGS sequence"/>
</dbReference>
<keyword evidence="6" id="KW-1185">Reference proteome</keyword>
<evidence type="ECO:0000313" key="5">
    <source>
        <dbReference type="EMBL" id="MBB5800512.1"/>
    </source>
</evidence>
<dbReference type="GO" id="GO:0003700">
    <property type="term" value="F:DNA-binding transcription factor activity"/>
    <property type="evidence" value="ECO:0007669"/>
    <property type="project" value="InterPro"/>
</dbReference>
<dbReference type="InterPro" id="IPR009057">
    <property type="entry name" value="Homeodomain-like_sf"/>
</dbReference>
<dbReference type="Pfam" id="PF12833">
    <property type="entry name" value="HTH_18"/>
    <property type="match status" value="1"/>
</dbReference>
<feature type="domain" description="HTH araC/xylS-type" evidence="4">
    <location>
        <begin position="139"/>
        <end position="237"/>
    </location>
</feature>
<dbReference type="SUPFAM" id="SSF46689">
    <property type="entry name" value="Homeodomain-like"/>
    <property type="match status" value="1"/>
</dbReference>
<evidence type="ECO:0000256" key="3">
    <source>
        <dbReference type="ARBA" id="ARBA00023163"/>
    </source>
</evidence>
<dbReference type="InterPro" id="IPR018060">
    <property type="entry name" value="HTH_AraC"/>
</dbReference>
<dbReference type="PANTHER" id="PTHR46796">
    <property type="entry name" value="HTH-TYPE TRANSCRIPTIONAL ACTIVATOR RHAS-RELATED"/>
    <property type="match status" value="1"/>
</dbReference>
<comment type="caution">
    <text evidence="5">The sequence shown here is derived from an EMBL/GenBank/DDBJ whole genome shotgun (WGS) entry which is preliminary data.</text>
</comment>
<dbReference type="GO" id="GO:0043565">
    <property type="term" value="F:sequence-specific DNA binding"/>
    <property type="evidence" value="ECO:0007669"/>
    <property type="project" value="InterPro"/>
</dbReference>
<organism evidence="5 6">
    <name type="scientific">Saccharothrix ecbatanensis</name>
    <dbReference type="NCBI Taxonomy" id="1105145"/>
    <lineage>
        <taxon>Bacteria</taxon>
        <taxon>Bacillati</taxon>
        <taxon>Actinomycetota</taxon>
        <taxon>Actinomycetes</taxon>
        <taxon>Pseudonocardiales</taxon>
        <taxon>Pseudonocardiaceae</taxon>
        <taxon>Saccharothrix</taxon>
    </lineage>
</organism>
<evidence type="ECO:0000256" key="2">
    <source>
        <dbReference type="ARBA" id="ARBA00023125"/>
    </source>
</evidence>
<keyword evidence="3" id="KW-0804">Transcription</keyword>
<protein>
    <submittedName>
        <fullName evidence="5">AraC-like DNA-binding protein</fullName>
    </submittedName>
</protein>
<gene>
    <name evidence="5" type="ORF">F4560_000280</name>
</gene>
<dbReference type="InterPro" id="IPR050204">
    <property type="entry name" value="AraC_XylS_family_regulators"/>
</dbReference>
<dbReference type="Gene3D" id="1.10.10.60">
    <property type="entry name" value="Homeodomain-like"/>
    <property type="match status" value="1"/>
</dbReference>